<accession>A0A0J6Y3W0</accession>
<protein>
    <submittedName>
        <fullName evidence="1">Uncharacterized protein</fullName>
    </submittedName>
</protein>
<gene>
    <name evidence="1" type="ORF">CIRG_10243</name>
</gene>
<evidence type="ECO:0000313" key="2">
    <source>
        <dbReference type="Proteomes" id="UP000054565"/>
    </source>
</evidence>
<dbReference type="Proteomes" id="UP000054565">
    <property type="component" value="Unassembled WGS sequence"/>
</dbReference>
<proteinExistence type="predicted"/>
<organism evidence="1 2">
    <name type="scientific">Coccidioides immitis RMSCC 2394</name>
    <dbReference type="NCBI Taxonomy" id="404692"/>
    <lineage>
        <taxon>Eukaryota</taxon>
        <taxon>Fungi</taxon>
        <taxon>Dikarya</taxon>
        <taxon>Ascomycota</taxon>
        <taxon>Pezizomycotina</taxon>
        <taxon>Eurotiomycetes</taxon>
        <taxon>Eurotiomycetidae</taxon>
        <taxon>Onygenales</taxon>
        <taxon>Onygenaceae</taxon>
        <taxon>Coccidioides</taxon>
    </lineage>
</organism>
<sequence>MCFIPGAHSAQCFRILKRLVDKGRNGKVLPAGQPEHVWVAPLQAGNIKTEKREYSKTISTRLHCWGNKAYEMRTHVHPNGEVTQRGERSACSPFAVEMSDFNTFITQKSAVKTRLAAPVQLVNELEVADAARAKNRQQRNIQRQSEGPSVIVQQPLVVP</sequence>
<dbReference type="AlphaFoldDB" id="A0A0J6Y3W0"/>
<reference evidence="2" key="1">
    <citation type="journal article" date="2010" name="Genome Res.">
        <title>Population genomic sequencing of Coccidioides fungi reveals recent hybridization and transposon control.</title>
        <authorList>
            <person name="Neafsey D.E."/>
            <person name="Barker B.M."/>
            <person name="Sharpton T.J."/>
            <person name="Stajich J.E."/>
            <person name="Park D.J."/>
            <person name="Whiston E."/>
            <person name="Hung C.-Y."/>
            <person name="McMahan C."/>
            <person name="White J."/>
            <person name="Sykes S."/>
            <person name="Heiman D."/>
            <person name="Young S."/>
            <person name="Zeng Q."/>
            <person name="Abouelleil A."/>
            <person name="Aftuck L."/>
            <person name="Bessette D."/>
            <person name="Brown A."/>
            <person name="FitzGerald M."/>
            <person name="Lui A."/>
            <person name="Macdonald J.P."/>
            <person name="Priest M."/>
            <person name="Orbach M.J."/>
            <person name="Galgiani J.N."/>
            <person name="Kirkland T.N."/>
            <person name="Cole G.T."/>
            <person name="Birren B.W."/>
            <person name="Henn M.R."/>
            <person name="Taylor J.W."/>
            <person name="Rounsley S.D."/>
        </authorList>
    </citation>
    <scope>NUCLEOTIDE SEQUENCE [LARGE SCALE GENOMIC DNA]</scope>
    <source>
        <strain evidence="2">RMSCC 2394</strain>
    </source>
</reference>
<dbReference type="EMBL" id="DS028103">
    <property type="protein sequence ID" value="KMP02420.1"/>
    <property type="molecule type" value="Genomic_DNA"/>
</dbReference>
<evidence type="ECO:0000313" key="1">
    <source>
        <dbReference type="EMBL" id="KMP02420.1"/>
    </source>
</evidence>
<name>A0A0J6Y3W0_COCIT</name>